<dbReference type="GeneID" id="54357217"/>
<reference evidence="2" key="1">
    <citation type="submission" date="2020-01" db="EMBL/GenBank/DDBJ databases">
        <authorList>
            <consortium name="DOE Joint Genome Institute"/>
            <person name="Haridas S."/>
            <person name="Albert R."/>
            <person name="Binder M."/>
            <person name="Bloem J."/>
            <person name="Labutti K."/>
            <person name="Salamov A."/>
            <person name="Andreopoulos B."/>
            <person name="Baker S.E."/>
            <person name="Barry K."/>
            <person name="Bills G."/>
            <person name="Bluhm B.H."/>
            <person name="Cannon C."/>
            <person name="Castanera R."/>
            <person name="Culley D.E."/>
            <person name="Daum C."/>
            <person name="Ezra D."/>
            <person name="Gonzalez J.B."/>
            <person name="Henrissat B."/>
            <person name="Kuo A."/>
            <person name="Liang C."/>
            <person name="Lipzen A."/>
            <person name="Lutzoni F."/>
            <person name="Magnuson J."/>
            <person name="Mondo S."/>
            <person name="Nolan M."/>
            <person name="Ohm R."/>
            <person name="Pangilinan J."/>
            <person name="Park H.-J."/>
            <person name="Ramirez L."/>
            <person name="Alfaro M."/>
            <person name="Sun H."/>
            <person name="Tritt A."/>
            <person name="Yoshinaga Y."/>
            <person name="Zwiers L.-H."/>
            <person name="Turgeon B.G."/>
            <person name="Goodwin S.B."/>
            <person name="Spatafora J.W."/>
            <person name="Crous P.W."/>
            <person name="Grigoriev I.V."/>
        </authorList>
    </citation>
    <scope>NUCLEOTIDE SEQUENCE</scope>
    <source>
        <strain evidence="2">CBS 342.82</strain>
    </source>
</reference>
<evidence type="ECO:0000313" key="2">
    <source>
        <dbReference type="RefSeq" id="XP_033461244.1"/>
    </source>
</evidence>
<proteinExistence type="predicted"/>
<organism evidence="2">
    <name type="scientific">Dissoconium aciculare CBS 342.82</name>
    <dbReference type="NCBI Taxonomy" id="1314786"/>
    <lineage>
        <taxon>Eukaryota</taxon>
        <taxon>Fungi</taxon>
        <taxon>Dikarya</taxon>
        <taxon>Ascomycota</taxon>
        <taxon>Pezizomycotina</taxon>
        <taxon>Dothideomycetes</taxon>
        <taxon>Dothideomycetidae</taxon>
        <taxon>Mycosphaerellales</taxon>
        <taxon>Dissoconiaceae</taxon>
        <taxon>Dissoconium</taxon>
    </lineage>
</organism>
<accession>A0A6J3M8K8</accession>
<dbReference type="Proteomes" id="UP000504637">
    <property type="component" value="Unplaced"/>
</dbReference>
<keyword evidence="1" id="KW-1185">Reference proteome</keyword>
<name>A0A6J3M8K8_9PEZI</name>
<sequence>MSAHQLYRATHCSTFAERFSHHLTPPGHTCHPLHCWARVWLDLRCEPDCQLLSRPVAGGTCYTLVFTQASPVGVGSSLFLTCGSSRVINLWIVERVQPSDFIHGCVRSDRRHWRYPWM</sequence>
<dbReference type="AlphaFoldDB" id="A0A6J3M8K8"/>
<protein>
    <submittedName>
        <fullName evidence="2">Uncharacterized protein</fullName>
    </submittedName>
</protein>
<dbReference type="RefSeq" id="XP_033461244.1">
    <property type="nucleotide sequence ID" value="XM_033599418.1"/>
</dbReference>
<reference evidence="2" key="3">
    <citation type="submission" date="2025-08" db="UniProtKB">
        <authorList>
            <consortium name="RefSeq"/>
        </authorList>
    </citation>
    <scope>IDENTIFICATION</scope>
    <source>
        <strain evidence="2">CBS 342.82</strain>
    </source>
</reference>
<gene>
    <name evidence="2" type="ORF">K489DRAFT_176932</name>
</gene>
<evidence type="ECO:0000313" key="1">
    <source>
        <dbReference type="Proteomes" id="UP000504637"/>
    </source>
</evidence>
<reference evidence="2" key="2">
    <citation type="submission" date="2020-04" db="EMBL/GenBank/DDBJ databases">
        <authorList>
            <consortium name="NCBI Genome Project"/>
        </authorList>
    </citation>
    <scope>NUCLEOTIDE SEQUENCE</scope>
    <source>
        <strain evidence="2">CBS 342.82</strain>
    </source>
</reference>